<reference evidence="5 6" key="1">
    <citation type="submission" date="2019-06" db="EMBL/GenBank/DDBJ databases">
        <title>Genome of Methylobacterium sp. 17Sr1-39.</title>
        <authorList>
            <person name="Seo T."/>
        </authorList>
    </citation>
    <scope>NUCLEOTIDE SEQUENCE [LARGE SCALE GENOMIC DNA]</scope>
    <source>
        <strain evidence="5 6">17Sr1-39</strain>
    </source>
</reference>
<dbReference type="Gene3D" id="1.10.1040.10">
    <property type="entry name" value="N-(1-d-carboxylethyl)-l-norvaline Dehydrogenase, domain 2"/>
    <property type="match status" value="1"/>
</dbReference>
<name>A0A5C4LMZ6_9HYPH</name>
<evidence type="ECO:0000259" key="4">
    <source>
        <dbReference type="Pfam" id="PF02737"/>
    </source>
</evidence>
<dbReference type="SUPFAM" id="SSF51735">
    <property type="entry name" value="NAD(P)-binding Rossmann-fold domains"/>
    <property type="match status" value="1"/>
</dbReference>
<dbReference type="Pfam" id="PF02737">
    <property type="entry name" value="3HCDH_N"/>
    <property type="match status" value="1"/>
</dbReference>
<dbReference type="NCBIfam" id="NF004783">
    <property type="entry name" value="PRK06129.1"/>
    <property type="match status" value="1"/>
</dbReference>
<dbReference type="InterPro" id="IPR008927">
    <property type="entry name" value="6-PGluconate_DH-like_C_sf"/>
</dbReference>
<dbReference type="Proteomes" id="UP000305267">
    <property type="component" value="Unassembled WGS sequence"/>
</dbReference>
<dbReference type="RefSeq" id="WP_139034501.1">
    <property type="nucleotide sequence ID" value="NZ_VDDA01000002.1"/>
</dbReference>
<dbReference type="Gene3D" id="3.40.50.720">
    <property type="entry name" value="NAD(P)-binding Rossmann-like Domain"/>
    <property type="match status" value="1"/>
</dbReference>
<dbReference type="PANTHER" id="PTHR48075:SF1">
    <property type="entry name" value="LAMBDA-CRYSTALLIN HOMOLOG"/>
    <property type="match status" value="1"/>
</dbReference>
<dbReference type="InterPro" id="IPR006176">
    <property type="entry name" value="3-OHacyl-CoA_DH_NAD-bd"/>
</dbReference>
<evidence type="ECO:0000259" key="3">
    <source>
        <dbReference type="Pfam" id="PF00725"/>
    </source>
</evidence>
<evidence type="ECO:0000313" key="6">
    <source>
        <dbReference type="Proteomes" id="UP000305267"/>
    </source>
</evidence>
<protein>
    <submittedName>
        <fullName evidence="5">3-hydroxyacyl-CoA dehydrogenase</fullName>
        <ecNumber evidence="5">1.1.1.35</ecNumber>
    </submittedName>
</protein>
<dbReference type="GO" id="GO:0070403">
    <property type="term" value="F:NAD+ binding"/>
    <property type="evidence" value="ECO:0007669"/>
    <property type="project" value="InterPro"/>
</dbReference>
<dbReference type="InterPro" id="IPR006108">
    <property type="entry name" value="3HC_DH_C"/>
</dbReference>
<dbReference type="PANTHER" id="PTHR48075">
    <property type="entry name" value="3-HYDROXYACYL-COA DEHYDROGENASE FAMILY PROTEIN"/>
    <property type="match status" value="1"/>
</dbReference>
<proteinExistence type="inferred from homology"/>
<sequence>MANITSATANADGRIAVVGTGLVGSGWAIVFARAGLAVSLYDAVPGAAERARALIGERLGDLEAVGLVEDPAAIHARVVVADSLADALSGALYVQESVLERVDVKTALMSEIDAVIGPETWVGSSSSGIGASLFTAHVACRARCLVAHPLNPPYLAPIVELVPAPWTAPETVRGVRGLMERVGQSPVEMTREAEGFILNRLQGVLLMEAWRLVEQGLATAEDVDKTVSQGLGLRWAFMGPFETIDLNAPGGVADYARRLGGLYQSIAASTDQHRTWDEPLIATVEAQRRAVLPAAELSARSAWRDRRLMALALHKREMEAADMKEESR</sequence>
<dbReference type="AlphaFoldDB" id="A0A5C4LMZ6"/>
<evidence type="ECO:0000256" key="1">
    <source>
        <dbReference type="ARBA" id="ARBA00009463"/>
    </source>
</evidence>
<accession>A0A5C4LMZ6</accession>
<organism evidence="5 6">
    <name type="scientific">Methylobacterium terricola</name>
    <dbReference type="NCBI Taxonomy" id="2583531"/>
    <lineage>
        <taxon>Bacteria</taxon>
        <taxon>Pseudomonadati</taxon>
        <taxon>Pseudomonadota</taxon>
        <taxon>Alphaproteobacteria</taxon>
        <taxon>Hyphomicrobiales</taxon>
        <taxon>Methylobacteriaceae</taxon>
        <taxon>Methylobacterium</taxon>
    </lineage>
</organism>
<dbReference type="InterPro" id="IPR013328">
    <property type="entry name" value="6PGD_dom2"/>
</dbReference>
<dbReference type="Pfam" id="PF00725">
    <property type="entry name" value="3HCDH"/>
    <property type="match status" value="1"/>
</dbReference>
<comment type="similarity">
    <text evidence="1">Belongs to the 3-hydroxyacyl-CoA dehydrogenase family.</text>
</comment>
<dbReference type="EMBL" id="VDDA01000002">
    <property type="protein sequence ID" value="TNC14960.1"/>
    <property type="molecule type" value="Genomic_DNA"/>
</dbReference>
<dbReference type="InterPro" id="IPR036291">
    <property type="entry name" value="NAD(P)-bd_dom_sf"/>
</dbReference>
<dbReference type="EC" id="1.1.1.35" evidence="5"/>
<keyword evidence="6" id="KW-1185">Reference proteome</keyword>
<dbReference type="SUPFAM" id="SSF48179">
    <property type="entry name" value="6-phosphogluconate dehydrogenase C-terminal domain-like"/>
    <property type="match status" value="1"/>
</dbReference>
<evidence type="ECO:0000313" key="5">
    <source>
        <dbReference type="EMBL" id="TNC14960.1"/>
    </source>
</evidence>
<dbReference type="GO" id="GO:0050104">
    <property type="term" value="F:L-gulonate 3-dehydrogenase activity"/>
    <property type="evidence" value="ECO:0007669"/>
    <property type="project" value="TreeGrafter"/>
</dbReference>
<comment type="caution">
    <text evidence="5">The sequence shown here is derived from an EMBL/GenBank/DDBJ whole genome shotgun (WGS) entry which is preliminary data.</text>
</comment>
<gene>
    <name evidence="5" type="ORF">FF100_05135</name>
</gene>
<dbReference type="OrthoDB" id="9803287at2"/>
<feature type="domain" description="3-hydroxyacyl-CoA dehydrogenase C-terminal" evidence="3">
    <location>
        <begin position="195"/>
        <end position="256"/>
    </location>
</feature>
<dbReference type="GO" id="GO:0003857">
    <property type="term" value="F:(3S)-3-hydroxyacyl-CoA dehydrogenase (NAD+) activity"/>
    <property type="evidence" value="ECO:0007669"/>
    <property type="project" value="UniProtKB-EC"/>
</dbReference>
<evidence type="ECO:0000256" key="2">
    <source>
        <dbReference type="ARBA" id="ARBA00023002"/>
    </source>
</evidence>
<feature type="domain" description="3-hydroxyacyl-CoA dehydrogenase NAD binding" evidence="4">
    <location>
        <begin position="15"/>
        <end position="191"/>
    </location>
</feature>
<keyword evidence="2 5" id="KW-0560">Oxidoreductase</keyword>
<dbReference type="GO" id="GO:0006631">
    <property type="term" value="P:fatty acid metabolic process"/>
    <property type="evidence" value="ECO:0007669"/>
    <property type="project" value="InterPro"/>
</dbReference>